<evidence type="ECO:0000259" key="1">
    <source>
        <dbReference type="Pfam" id="PF17775"/>
    </source>
</evidence>
<dbReference type="NCBIfam" id="NF002449">
    <property type="entry name" value="PRK01617.1"/>
    <property type="match status" value="1"/>
</dbReference>
<dbReference type="OrthoDB" id="21421at2"/>
<dbReference type="Pfam" id="PF17775">
    <property type="entry name" value="YchJ_M-like"/>
    <property type="match status" value="1"/>
</dbReference>
<dbReference type="STRING" id="402385.SAMN05421848_2617"/>
<protein>
    <submittedName>
        <fullName evidence="2">SEC-C motif-containing protein</fullName>
    </submittedName>
</protein>
<dbReference type="SUPFAM" id="SSF54427">
    <property type="entry name" value="NTF2-like"/>
    <property type="match status" value="1"/>
</dbReference>
<dbReference type="SUPFAM" id="SSF103642">
    <property type="entry name" value="Sec-C motif"/>
    <property type="match status" value="1"/>
</dbReference>
<dbReference type="PANTHER" id="PTHR33747">
    <property type="entry name" value="UPF0225 PROTEIN SCO1677"/>
    <property type="match status" value="1"/>
</dbReference>
<evidence type="ECO:0000313" key="2">
    <source>
        <dbReference type="EMBL" id="SFC74985.1"/>
    </source>
</evidence>
<evidence type="ECO:0000313" key="3">
    <source>
        <dbReference type="Proteomes" id="UP000199046"/>
    </source>
</evidence>
<dbReference type="InterPro" id="IPR048469">
    <property type="entry name" value="YchJ-like_M"/>
</dbReference>
<dbReference type="EMBL" id="FOLY01000005">
    <property type="protein sequence ID" value="SFC74985.1"/>
    <property type="molecule type" value="Genomic_DNA"/>
</dbReference>
<accession>A0A1I1LPR6</accession>
<dbReference type="RefSeq" id="WP_090134766.1">
    <property type="nucleotide sequence ID" value="NZ_FOLY01000005.1"/>
</dbReference>
<dbReference type="InterPro" id="IPR004027">
    <property type="entry name" value="SEC_C_motif"/>
</dbReference>
<keyword evidence="3" id="KW-1185">Reference proteome</keyword>
<organism evidence="2 3">
    <name type="scientific">Kushneria avicenniae</name>
    <dbReference type="NCBI Taxonomy" id="402385"/>
    <lineage>
        <taxon>Bacteria</taxon>
        <taxon>Pseudomonadati</taxon>
        <taxon>Pseudomonadota</taxon>
        <taxon>Gammaproteobacteria</taxon>
        <taxon>Oceanospirillales</taxon>
        <taxon>Halomonadaceae</taxon>
        <taxon>Kushneria</taxon>
    </lineage>
</organism>
<sequence length="159" mass="17904">MTTDFICPCCSGDHYDRCCAPLHRGERVAATPEALMRSRYSAFALGGLGEYLLETWAENAPGRPPSDAAMLNVRTVDWQRLEILQTRVNGAQGMVEFRAWYLEDDREQTLHERSRFRRSAGRWRYVDGVIDPPAMALAGRNDPCPCGSGRKYKKCCAGQ</sequence>
<feature type="domain" description="YchJ-like middle NTF2-like" evidence="1">
    <location>
        <begin position="31"/>
        <end position="128"/>
    </location>
</feature>
<proteinExistence type="predicted"/>
<gene>
    <name evidence="2" type="ORF">SAMN05421848_2617</name>
</gene>
<dbReference type="Proteomes" id="UP000199046">
    <property type="component" value="Unassembled WGS sequence"/>
</dbReference>
<dbReference type="AlphaFoldDB" id="A0A1I1LPR6"/>
<dbReference type="Pfam" id="PF02810">
    <property type="entry name" value="SEC-C"/>
    <property type="match status" value="1"/>
</dbReference>
<reference evidence="3" key="1">
    <citation type="submission" date="2016-10" db="EMBL/GenBank/DDBJ databases">
        <authorList>
            <person name="Varghese N."/>
            <person name="Submissions S."/>
        </authorList>
    </citation>
    <scope>NUCLEOTIDE SEQUENCE [LARGE SCALE GENOMIC DNA]</scope>
    <source>
        <strain evidence="3">DSM 23439</strain>
    </source>
</reference>
<dbReference type="Gene3D" id="3.10.450.50">
    <property type="match status" value="1"/>
</dbReference>
<name>A0A1I1LPR6_9GAMM</name>
<dbReference type="InterPro" id="IPR032710">
    <property type="entry name" value="NTF2-like_dom_sf"/>
</dbReference>
<dbReference type="PANTHER" id="PTHR33747:SF1">
    <property type="entry name" value="ADENYLATE CYCLASE-ASSOCIATED CAP C-TERMINAL DOMAIN-CONTAINING PROTEIN"/>
    <property type="match status" value="1"/>
</dbReference>